<dbReference type="OrthoDB" id="1346788at2"/>
<dbReference type="RefSeq" id="WP_066334167.1">
    <property type="nucleotide sequence ID" value="NZ_CP017688.1"/>
</dbReference>
<sequence length="198" mass="23459">MRRIVKNPNSLVRKNELNYIEGNSNNNLKISKILYSEQKGFCAYTEEFIGRADAKDIEHFNPNLKNTPQDSYINWSLVKHQWNTEKSNKWDKYQPILLPTDSSFEDRIVYDNGDYRVSDSKDNEAFNLIKLIKLDDIILANQRKNYIKRKTSEIEKFGVSPEDFFQVLIDDDINQISYIRAIQEEFKINIWDMIPQPK</sequence>
<comment type="caution">
    <text evidence="1">The sequence shown here is derived from an EMBL/GenBank/DDBJ whole genome shotgun (WGS) entry which is preliminary data.</text>
</comment>
<reference evidence="1 2" key="1">
    <citation type="submission" date="2016-03" db="EMBL/GenBank/DDBJ databases">
        <authorList>
            <person name="Ploux O."/>
        </authorList>
    </citation>
    <scope>NUCLEOTIDE SEQUENCE [LARGE SCALE GENOMIC DNA]</scope>
    <source>
        <strain evidence="1 2">LPB0076</strain>
    </source>
</reference>
<proteinExistence type="predicted"/>
<evidence type="ECO:0000313" key="2">
    <source>
        <dbReference type="Proteomes" id="UP000093510"/>
    </source>
</evidence>
<dbReference type="EMBL" id="LVEP01000022">
    <property type="protein sequence ID" value="OCB76637.1"/>
    <property type="molecule type" value="Genomic_DNA"/>
</dbReference>
<keyword evidence="2" id="KW-1185">Reference proteome</keyword>
<dbReference type="AlphaFoldDB" id="A0A1B9E3Y2"/>
<gene>
    <name evidence="1" type="ORF">LPBF_06810</name>
</gene>
<dbReference type="STRING" id="1763534.GCA_001831475_01008"/>
<evidence type="ECO:0000313" key="1">
    <source>
        <dbReference type="EMBL" id="OCB76637.1"/>
    </source>
</evidence>
<name>A0A1B9E3Y2_9FLAO</name>
<protein>
    <submittedName>
        <fullName evidence="1">Uncharacterized protein</fullName>
    </submittedName>
</protein>
<accession>A0A1B9E3Y2</accession>
<organism evidence="1 2">
    <name type="scientific">Flavobacterium crassostreae</name>
    <dbReference type="NCBI Taxonomy" id="1763534"/>
    <lineage>
        <taxon>Bacteria</taxon>
        <taxon>Pseudomonadati</taxon>
        <taxon>Bacteroidota</taxon>
        <taxon>Flavobacteriia</taxon>
        <taxon>Flavobacteriales</taxon>
        <taxon>Flavobacteriaceae</taxon>
        <taxon>Flavobacterium</taxon>
    </lineage>
</organism>
<dbReference type="Proteomes" id="UP000093510">
    <property type="component" value="Unassembled WGS sequence"/>
</dbReference>